<sequence length="538" mass="58777">MVAAAWETEAQKCREILAKSIPAGYALADDRIPSPEEKSNVTTFIADCGALSPKELAITENGAGELTAAMATGKYTAEEVTVAFLKRAVIGHQLVNFATEFLATEAIERARELDKYFRDTGKLVGPLHGVPISVKEHIGLKGRICHSSYTAWVKNVVTEDALIVALMKKAGAVILFRTNQPQTLMHGDTNNNIYGKTVNPSNRLMSSGGSSGGEGAAIKLRCAAIGTGTDIAGSIRIPSALCGVYGFRPTSCRLPYKGIMLAGGGQESVRCVVGPLANNIDDLELMMRTVLGQSPWEVETSLVPLPWRPVKAFTPQTLSVGVMVDDGIVRPSPPLRRAMEMAQAKLKAAGVKLVPWIGHRHDELRPLLYELCFSDNAAVQKGLLAETQEPWLKLTKRAMGLGREMDIHEIWRLHELRNTIREEYHAKMKQLGIDVILSPAVNQVAVLTEDFTYGFYTGLYNILDFPAAVFPTKLVSDAHLDVEDPNAQPRNDFEARELAKYDAELFAGMPIALEVAGKHHRDEETLAAMRLIEQVVLA</sequence>
<dbReference type="PIRSF" id="PIRSF001221">
    <property type="entry name" value="Amidase_fungi"/>
    <property type="match status" value="1"/>
</dbReference>
<feature type="domain" description="Amidase" evidence="5">
    <location>
        <begin position="79"/>
        <end position="526"/>
    </location>
</feature>
<feature type="active site" description="Acyl-ester intermediate" evidence="3">
    <location>
        <position position="234"/>
    </location>
</feature>
<dbReference type="EMBL" id="KN846976">
    <property type="protein sequence ID" value="KIW75314.1"/>
    <property type="molecule type" value="Genomic_DNA"/>
</dbReference>
<dbReference type="GO" id="GO:0016787">
    <property type="term" value="F:hydrolase activity"/>
    <property type="evidence" value="ECO:0007669"/>
    <property type="project" value="UniProtKB-KW"/>
</dbReference>
<dbReference type="STRING" id="1442368.A0A0D2GS76"/>
<keyword evidence="7" id="KW-1185">Reference proteome</keyword>
<dbReference type="VEuPathDB" id="FungiDB:Z517_12088"/>
<accession>A0A0D2GS76</accession>
<evidence type="ECO:0000256" key="1">
    <source>
        <dbReference type="ARBA" id="ARBA00009199"/>
    </source>
</evidence>
<evidence type="ECO:0000313" key="7">
    <source>
        <dbReference type="Proteomes" id="UP000053029"/>
    </source>
</evidence>
<evidence type="ECO:0000259" key="5">
    <source>
        <dbReference type="Pfam" id="PF01425"/>
    </source>
</evidence>
<dbReference type="InterPro" id="IPR023631">
    <property type="entry name" value="Amidase_dom"/>
</dbReference>
<keyword evidence="2" id="KW-0378">Hydrolase</keyword>
<dbReference type="PANTHER" id="PTHR46072">
    <property type="entry name" value="AMIDASE-RELATED-RELATED"/>
    <property type="match status" value="1"/>
</dbReference>
<dbReference type="InterPro" id="IPR036928">
    <property type="entry name" value="AS_sf"/>
</dbReference>
<dbReference type="Pfam" id="PF01425">
    <property type="entry name" value="Amidase"/>
    <property type="match status" value="1"/>
</dbReference>
<gene>
    <name evidence="6" type="ORF">Z517_12088</name>
</gene>
<protein>
    <recommendedName>
        <fullName evidence="5">Amidase domain-containing protein</fullName>
    </recommendedName>
</protein>
<dbReference type="GeneID" id="25311578"/>
<dbReference type="AlphaFoldDB" id="A0A0D2GS76"/>
<feature type="binding site" evidence="4">
    <location>
        <begin position="231"/>
        <end position="234"/>
    </location>
    <ligand>
        <name>substrate</name>
    </ligand>
</feature>
<feature type="active site" description="Charge relay system" evidence="3">
    <location>
        <position position="210"/>
    </location>
</feature>
<feature type="binding site" evidence="4">
    <location>
        <position position="184"/>
    </location>
    <ligand>
        <name>substrate</name>
    </ligand>
</feature>
<dbReference type="RefSeq" id="XP_013279122.1">
    <property type="nucleotide sequence ID" value="XM_013423668.1"/>
</dbReference>
<dbReference type="Gene3D" id="3.90.1300.10">
    <property type="entry name" value="Amidase signature (AS) domain"/>
    <property type="match status" value="1"/>
</dbReference>
<dbReference type="SUPFAM" id="SSF75304">
    <property type="entry name" value="Amidase signature (AS) enzymes"/>
    <property type="match status" value="1"/>
</dbReference>
<organism evidence="6 7">
    <name type="scientific">Fonsecaea pedrosoi CBS 271.37</name>
    <dbReference type="NCBI Taxonomy" id="1442368"/>
    <lineage>
        <taxon>Eukaryota</taxon>
        <taxon>Fungi</taxon>
        <taxon>Dikarya</taxon>
        <taxon>Ascomycota</taxon>
        <taxon>Pezizomycotina</taxon>
        <taxon>Eurotiomycetes</taxon>
        <taxon>Chaetothyriomycetidae</taxon>
        <taxon>Chaetothyriales</taxon>
        <taxon>Herpotrichiellaceae</taxon>
        <taxon>Fonsecaea</taxon>
    </lineage>
</organism>
<evidence type="ECO:0000256" key="4">
    <source>
        <dbReference type="PIRSR" id="PIRSR001221-2"/>
    </source>
</evidence>
<evidence type="ECO:0000256" key="2">
    <source>
        <dbReference type="ARBA" id="ARBA00022801"/>
    </source>
</evidence>
<dbReference type="OrthoDB" id="4138103at2759"/>
<feature type="active site" description="Charge relay system" evidence="3">
    <location>
        <position position="135"/>
    </location>
</feature>
<name>A0A0D2GS76_9EURO</name>
<evidence type="ECO:0000256" key="3">
    <source>
        <dbReference type="PIRSR" id="PIRSR001221-1"/>
    </source>
</evidence>
<evidence type="ECO:0000313" key="6">
    <source>
        <dbReference type="EMBL" id="KIW75314.1"/>
    </source>
</evidence>
<dbReference type="PANTHER" id="PTHR46072:SF4">
    <property type="entry name" value="AMIDASE C550.07-RELATED"/>
    <property type="match status" value="1"/>
</dbReference>
<comment type="similarity">
    <text evidence="1">Belongs to the amidase family.</text>
</comment>
<feature type="binding site" evidence="4">
    <location>
        <position position="210"/>
    </location>
    <ligand>
        <name>substrate</name>
    </ligand>
</feature>
<reference evidence="6 7" key="1">
    <citation type="submission" date="2015-01" db="EMBL/GenBank/DDBJ databases">
        <title>The Genome Sequence of Fonsecaea pedrosoi CBS 271.37.</title>
        <authorList>
            <consortium name="The Broad Institute Genomics Platform"/>
            <person name="Cuomo C."/>
            <person name="de Hoog S."/>
            <person name="Gorbushina A."/>
            <person name="Stielow B."/>
            <person name="Teixiera M."/>
            <person name="Abouelleil A."/>
            <person name="Chapman S.B."/>
            <person name="Priest M."/>
            <person name="Young S.K."/>
            <person name="Wortman J."/>
            <person name="Nusbaum C."/>
            <person name="Birren B."/>
        </authorList>
    </citation>
    <scope>NUCLEOTIDE SEQUENCE [LARGE SCALE GENOMIC DNA]</scope>
    <source>
        <strain evidence="6 7">CBS 271.37</strain>
    </source>
</reference>
<proteinExistence type="inferred from homology"/>
<dbReference type="Proteomes" id="UP000053029">
    <property type="component" value="Unassembled WGS sequence"/>
</dbReference>
<dbReference type="HOGENOM" id="CLU_009600_9_2_1"/>